<feature type="signal peptide" evidence="2">
    <location>
        <begin position="1"/>
        <end position="16"/>
    </location>
</feature>
<feature type="chain" id="PRO_5046695071" evidence="2">
    <location>
        <begin position="17"/>
        <end position="354"/>
    </location>
</feature>
<organism evidence="3 4">
    <name type="scientific">Sporothrix bragantina</name>
    <dbReference type="NCBI Taxonomy" id="671064"/>
    <lineage>
        <taxon>Eukaryota</taxon>
        <taxon>Fungi</taxon>
        <taxon>Dikarya</taxon>
        <taxon>Ascomycota</taxon>
        <taxon>Pezizomycotina</taxon>
        <taxon>Sordariomycetes</taxon>
        <taxon>Sordariomycetidae</taxon>
        <taxon>Ophiostomatales</taxon>
        <taxon>Ophiostomataceae</taxon>
        <taxon>Sporothrix</taxon>
    </lineage>
</organism>
<dbReference type="InterPro" id="IPR036514">
    <property type="entry name" value="SGNH_hydro_sf"/>
</dbReference>
<dbReference type="PANTHER" id="PTHR45648">
    <property type="entry name" value="GDSL LIPASE/ACYLHYDROLASE FAMILY PROTEIN (AFU_ORTHOLOGUE AFUA_4G14700)"/>
    <property type="match status" value="1"/>
</dbReference>
<proteinExistence type="predicted"/>
<dbReference type="Gene3D" id="3.40.50.1110">
    <property type="entry name" value="SGNH hydrolase"/>
    <property type="match status" value="1"/>
</dbReference>
<dbReference type="SUPFAM" id="SSF52266">
    <property type="entry name" value="SGNH hydrolase"/>
    <property type="match status" value="1"/>
</dbReference>
<dbReference type="InterPro" id="IPR001087">
    <property type="entry name" value="GDSL"/>
</dbReference>
<dbReference type="Pfam" id="PF00657">
    <property type="entry name" value="Lipase_GDSL"/>
    <property type="match status" value="1"/>
</dbReference>
<gene>
    <name evidence="3" type="ORF">SBRCBS47491_004115</name>
</gene>
<dbReference type="EMBL" id="CAWUHC010000030">
    <property type="protein sequence ID" value="CAK7220223.1"/>
    <property type="molecule type" value="Genomic_DNA"/>
</dbReference>
<dbReference type="CDD" id="cd01846">
    <property type="entry name" value="fatty_acyltransferase_like"/>
    <property type="match status" value="1"/>
</dbReference>
<dbReference type="PANTHER" id="PTHR45648:SF22">
    <property type="entry name" value="GDSL LIPASE_ACYLHYDROLASE FAMILY PROTEIN (AFU_ORTHOLOGUE AFUA_4G14700)"/>
    <property type="match status" value="1"/>
</dbReference>
<evidence type="ECO:0000313" key="4">
    <source>
        <dbReference type="Proteomes" id="UP001642406"/>
    </source>
</evidence>
<keyword evidence="4" id="KW-1185">Reference proteome</keyword>
<evidence type="ECO:0000256" key="2">
    <source>
        <dbReference type="SAM" id="SignalP"/>
    </source>
</evidence>
<dbReference type="Proteomes" id="UP001642406">
    <property type="component" value="Unassembled WGS sequence"/>
</dbReference>
<evidence type="ECO:0000313" key="3">
    <source>
        <dbReference type="EMBL" id="CAK7220223.1"/>
    </source>
</evidence>
<keyword evidence="1" id="KW-0378">Hydrolase</keyword>
<evidence type="ECO:0000256" key="1">
    <source>
        <dbReference type="ARBA" id="ARBA00022801"/>
    </source>
</evidence>
<sequence length="354" mass="38207">MRISTAILAAAGSVSASANAAAPSSGRLFDNLVTFGDSYSDDGRLNYYIGHNGSAPPPGTLQTQSTVTASGGLTWGQLVQQAVPGLAFFDYAVSGAVCSNELTARYFSLINKPFPSVMDDEVPSFQADVAGNHSLYQNRSADNTVYALWIGTNDLGFGGFLTDAQTAGANLTSFTDCIWQVLDAIHAAGGRRIVLFNQAPLQLTPMYRPQSAGGAGDNQYWANKTLYNETEYANKIMEYTTSVNTIFDYGVPYWTLVRRRWLGASVAIFNTHQLLTDVYNNPAAYLAAPANSTGYYHHCDPKNTSNCANVANTAIDNFMFYDELHPSPKTDSIIAETFLDVVAGVSPYGTTYKS</sequence>
<reference evidence="3 4" key="1">
    <citation type="submission" date="2024-01" db="EMBL/GenBank/DDBJ databases">
        <authorList>
            <person name="Allen C."/>
            <person name="Tagirdzhanova G."/>
        </authorList>
    </citation>
    <scope>NUCLEOTIDE SEQUENCE [LARGE SCALE GENOMIC DNA]</scope>
</reference>
<keyword evidence="2" id="KW-0732">Signal</keyword>
<dbReference type="InterPro" id="IPR051058">
    <property type="entry name" value="GDSL_Est/Lipase"/>
</dbReference>
<comment type="caution">
    <text evidence="3">The sequence shown here is derived from an EMBL/GenBank/DDBJ whole genome shotgun (WGS) entry which is preliminary data.</text>
</comment>
<accession>A0ABP0BKW0</accession>
<protein>
    <submittedName>
        <fullName evidence="3">Uncharacterized protein</fullName>
    </submittedName>
</protein>
<name>A0ABP0BKW0_9PEZI</name>